<feature type="compositionally biased region" description="Polar residues" evidence="1">
    <location>
        <begin position="219"/>
        <end position="234"/>
    </location>
</feature>
<feature type="compositionally biased region" description="Low complexity" evidence="1">
    <location>
        <begin position="139"/>
        <end position="150"/>
    </location>
</feature>
<feature type="compositionally biased region" description="Low complexity" evidence="1">
    <location>
        <begin position="158"/>
        <end position="175"/>
    </location>
</feature>
<comment type="caution">
    <text evidence="2">The sequence shown here is derived from an EMBL/GenBank/DDBJ whole genome shotgun (WGS) entry which is preliminary data.</text>
</comment>
<dbReference type="PANTHER" id="PTHR39610">
    <property type="entry name" value="BZIP DOMAIN-CONTAINING PROTEIN-RELATED"/>
    <property type="match status" value="1"/>
</dbReference>
<feature type="compositionally biased region" description="Polar residues" evidence="1">
    <location>
        <begin position="183"/>
        <end position="192"/>
    </location>
</feature>
<accession>A0A1Q5T5R2</accession>
<feature type="region of interest" description="Disordered" evidence="1">
    <location>
        <begin position="122"/>
        <end position="252"/>
    </location>
</feature>
<feature type="compositionally biased region" description="Polar residues" evidence="1">
    <location>
        <begin position="26"/>
        <end position="35"/>
    </location>
</feature>
<gene>
    <name evidence="2" type="ORF">PENSUB_11017</name>
</gene>
<feature type="region of interest" description="Disordered" evidence="1">
    <location>
        <begin position="1"/>
        <end position="61"/>
    </location>
</feature>
<dbReference type="AlphaFoldDB" id="A0A1Q5T5R2"/>
<sequence length="311" mass="33936">MATESTHRPRAATTSIPVMGPPSSIPRHSQGSGQAHRSPVLYQGSPPLGMNDHDINSTAQGKPCPETCVVHITKLTQVGPLRHPKPITPSDLHLVLEKEQEAMVNRLTRELSLLRQQTASVASTASSTSTMNDPIDGFHTSPSLGSSTHTHSSRRQRSSSSLSSHTAAQSSQAASVTGIAPSRETSIPSRSNDTSHPRTVRSREPSLTSRRPSIGSIPSHPQYSHGDQFTQYGSPSIYPHRNSVSQTHLGLSSNPLSRYEEAVLHKSELEQIKRENEQLRKRVRELENVLKKQRDGEPMTPTETPPPFGDS</sequence>
<feature type="compositionally biased region" description="Polar residues" evidence="1">
    <location>
        <begin position="242"/>
        <end position="252"/>
    </location>
</feature>
<evidence type="ECO:0000256" key="1">
    <source>
        <dbReference type="SAM" id="MobiDB-lite"/>
    </source>
</evidence>
<organism evidence="2 3">
    <name type="scientific">Penicillium subrubescens</name>
    <dbReference type="NCBI Taxonomy" id="1316194"/>
    <lineage>
        <taxon>Eukaryota</taxon>
        <taxon>Fungi</taxon>
        <taxon>Dikarya</taxon>
        <taxon>Ascomycota</taxon>
        <taxon>Pezizomycotina</taxon>
        <taxon>Eurotiomycetes</taxon>
        <taxon>Eurotiomycetidae</taxon>
        <taxon>Eurotiales</taxon>
        <taxon>Aspergillaceae</taxon>
        <taxon>Penicillium</taxon>
    </lineage>
</organism>
<protein>
    <submittedName>
        <fullName evidence="2">Uncharacterized protein</fullName>
    </submittedName>
</protein>
<dbReference type="PANTHER" id="PTHR39610:SF1">
    <property type="match status" value="1"/>
</dbReference>
<dbReference type="Proteomes" id="UP000186955">
    <property type="component" value="Unassembled WGS sequence"/>
</dbReference>
<reference evidence="2 3" key="1">
    <citation type="submission" date="2016-10" db="EMBL/GenBank/DDBJ databases">
        <title>Genome sequence of the ascomycete fungus Penicillium subrubescens.</title>
        <authorList>
            <person name="De Vries R.P."/>
            <person name="Peng M."/>
            <person name="Dilokpimol A."/>
            <person name="Hilden K."/>
            <person name="Makela M.R."/>
            <person name="Grigoriev I."/>
            <person name="Riley R."/>
            <person name="Granchi Z."/>
        </authorList>
    </citation>
    <scope>NUCLEOTIDE SEQUENCE [LARGE SCALE GENOMIC DNA]</scope>
    <source>
        <strain evidence="2 3">CBS 132785</strain>
    </source>
</reference>
<feature type="compositionally biased region" description="Basic and acidic residues" evidence="1">
    <location>
        <begin position="193"/>
        <end position="204"/>
    </location>
</feature>
<name>A0A1Q5T5R2_9EURO</name>
<keyword evidence="3" id="KW-1185">Reference proteome</keyword>
<dbReference type="EMBL" id="MNBE01000702">
    <property type="protein sequence ID" value="OKO95505.1"/>
    <property type="molecule type" value="Genomic_DNA"/>
</dbReference>
<evidence type="ECO:0000313" key="2">
    <source>
        <dbReference type="EMBL" id="OKO95505.1"/>
    </source>
</evidence>
<proteinExistence type="predicted"/>
<evidence type="ECO:0000313" key="3">
    <source>
        <dbReference type="Proteomes" id="UP000186955"/>
    </source>
</evidence>
<feature type="region of interest" description="Disordered" evidence="1">
    <location>
        <begin position="289"/>
        <end position="311"/>
    </location>
</feature>